<feature type="domain" description="Rhamnogalacturonase A/B/Epimerase-like pectate lyase" evidence="1">
    <location>
        <begin position="476"/>
        <end position="545"/>
    </location>
</feature>
<dbReference type="PANTHER" id="PTHR33928">
    <property type="entry name" value="POLYGALACTURONASE QRT3"/>
    <property type="match status" value="1"/>
</dbReference>
<accession>A0AAI9TDJ5</accession>
<dbReference type="PANTHER" id="PTHR33928:SF2">
    <property type="entry name" value="PECTATE LYASE SUPERFAMILY PROTEIN DOMAIN-CONTAINING PROTEIN-RELATED"/>
    <property type="match status" value="1"/>
</dbReference>
<sequence>MDTPGLKSLAIYFPISSGISRVKMYYSSVIKYYSLVACANAQLLEIPAVDAIVSSAMLPFGQYTSFGLAPTKVASAAVSFGTKAAVNAESAVAAVATADTAYWLADIAHQGVAAFNPDPSGYQVFRNVKDYGAKGDGVTDDTAAINAAISAGGRFSPASRQSSTTTPAIVYFPSGTYIISTSIIDYYFTQIIGNPNAMPVIKATAGFVGLGMIDGDQYQSDGNQGWTSTNVFFRQIRNLKLDLTSIPAGTAATGIHWPTGQASSIENVVITMSSASGTQHQGIFIENGSGGWLTDVVITGGLYGANIGNQQFTMRNLAISNAVTAISQIWNWGWTYQGLSLSNCTTAISISNGGAGNQLVGSVNILDSTIQNCPTFVDTAWQTSTLSTGSLILENIILNNVPVAVKGVSGTVLAGSSGSTTIGAWGQGHRYTPNGPTNFQGSFTAPTRPSALLAGGSNRYFTKSKPQYAQSPISSFVSIRSAGAKGDGSTDDTAAIQSAFTSAASAGKIVFFDQGTYKVTRTLYVPPGSRIVGEAYSVIMATGSVWSSITNPIPVIQIGRSGESGFVEWSDMIVSTSGSTPGAVLIEWNLAATSGSGMWDVHTRVGGFQGSQQQVAQCPTTAAVSAACQVAYMSMHITKVASGVYLENVWLWTADHDLESPTNTQISVYTGRGLLIEGKNVWLYGTGSEHHSLYQYQFSGASSIVGGFMQTETPYYQPNPDANSGPYTTNLTLNDPDYSSCLGGNCNSLGLRILNTKDVNIYGVGLYSFFNNYSTTCSTFPLPEDCQSMIFSIEGSTSGLVVYGLNTVGTNYMIVKDGTALATVADNLATYAATIAYFTF</sequence>
<dbReference type="Proteomes" id="UP001227192">
    <property type="component" value="Unassembled WGS sequence"/>
</dbReference>
<dbReference type="AlphaFoldDB" id="A0AAI9TDJ5"/>
<protein>
    <recommendedName>
        <fullName evidence="1">Rhamnogalacturonase A/B/Epimerase-like pectate lyase domain-containing protein</fullName>
    </recommendedName>
</protein>
<reference evidence="2" key="1">
    <citation type="submission" date="2015-06" db="EMBL/GenBank/DDBJ databases">
        <authorList>
            <person name="Nguyen H."/>
        </authorList>
    </citation>
    <scope>NUCLEOTIDE SEQUENCE</scope>
    <source>
        <strain evidence="2">DAOM 180753</strain>
    </source>
</reference>
<dbReference type="FunFam" id="2.160.20.10:FF:000026">
    <property type="entry name" value="Exo-beta-1,3-glucanase Exg0"/>
    <property type="match status" value="1"/>
</dbReference>
<evidence type="ECO:0000259" key="1">
    <source>
        <dbReference type="Pfam" id="PF12708"/>
    </source>
</evidence>
<dbReference type="Pfam" id="PF12708">
    <property type="entry name" value="Pect-lyase_RHGA_epim"/>
    <property type="match status" value="2"/>
</dbReference>
<dbReference type="InterPro" id="IPR039279">
    <property type="entry name" value="QRT3-like"/>
</dbReference>
<comment type="caution">
    <text evidence="2">The sequence shown here is derived from an EMBL/GenBank/DDBJ whole genome shotgun (WGS) entry which is preliminary data.</text>
</comment>
<dbReference type="Gene3D" id="2.160.20.10">
    <property type="entry name" value="Single-stranded right-handed beta-helix, Pectin lyase-like"/>
    <property type="match status" value="2"/>
</dbReference>
<dbReference type="InterPro" id="IPR011050">
    <property type="entry name" value="Pectin_lyase_fold/virulence"/>
</dbReference>
<dbReference type="GO" id="GO:0004650">
    <property type="term" value="F:polygalacturonase activity"/>
    <property type="evidence" value="ECO:0007669"/>
    <property type="project" value="InterPro"/>
</dbReference>
<dbReference type="InterPro" id="IPR012334">
    <property type="entry name" value="Pectin_lyas_fold"/>
</dbReference>
<name>A0AAI9TDJ5_PENTH</name>
<evidence type="ECO:0000313" key="2">
    <source>
        <dbReference type="EMBL" id="KAJ9484803.1"/>
    </source>
</evidence>
<dbReference type="EMBL" id="LACB01000310">
    <property type="protein sequence ID" value="KAJ9484803.1"/>
    <property type="molecule type" value="Genomic_DNA"/>
</dbReference>
<evidence type="ECO:0000313" key="3">
    <source>
        <dbReference type="Proteomes" id="UP001227192"/>
    </source>
</evidence>
<dbReference type="SUPFAM" id="SSF51126">
    <property type="entry name" value="Pectin lyase-like"/>
    <property type="match status" value="2"/>
</dbReference>
<keyword evidence="3" id="KW-1185">Reference proteome</keyword>
<dbReference type="CDD" id="cd23668">
    <property type="entry name" value="GH55_beta13glucanase-like"/>
    <property type="match status" value="1"/>
</dbReference>
<gene>
    <name evidence="2" type="ORF">VN97_g8553</name>
</gene>
<organism evidence="2 3">
    <name type="scientific">Penicillium thymicola</name>
    <dbReference type="NCBI Taxonomy" id="293382"/>
    <lineage>
        <taxon>Eukaryota</taxon>
        <taxon>Fungi</taxon>
        <taxon>Dikarya</taxon>
        <taxon>Ascomycota</taxon>
        <taxon>Pezizomycotina</taxon>
        <taxon>Eurotiomycetes</taxon>
        <taxon>Eurotiomycetidae</taxon>
        <taxon>Eurotiales</taxon>
        <taxon>Aspergillaceae</taxon>
        <taxon>Penicillium</taxon>
    </lineage>
</organism>
<proteinExistence type="predicted"/>
<reference evidence="2" key="2">
    <citation type="journal article" date="2016" name="Fungal Biol.">
        <title>Ochratoxin A production by Penicillium thymicola.</title>
        <authorList>
            <person name="Nguyen H.D.T."/>
            <person name="McMullin D.R."/>
            <person name="Ponomareva E."/>
            <person name="Riley R."/>
            <person name="Pomraning K.R."/>
            <person name="Baker S.E."/>
            <person name="Seifert K.A."/>
        </authorList>
    </citation>
    <scope>NUCLEOTIDE SEQUENCE</scope>
    <source>
        <strain evidence="2">DAOM 180753</strain>
    </source>
</reference>
<dbReference type="FunFam" id="2.160.20.10:FF:000023">
    <property type="entry name" value="Exo-beta-1,3-glucanase Exg0"/>
    <property type="match status" value="1"/>
</dbReference>
<dbReference type="InterPro" id="IPR024535">
    <property type="entry name" value="RHGA/B-epi-like_pectate_lyase"/>
</dbReference>
<feature type="domain" description="Rhamnogalacturonase A/B/Epimerase-like pectate lyase" evidence="1">
    <location>
        <begin position="125"/>
        <end position="348"/>
    </location>
</feature>